<name>A0A1T5H095_9BACT</name>
<dbReference type="AlphaFoldDB" id="A0A1T5H095"/>
<evidence type="ECO:0000313" key="2">
    <source>
        <dbReference type="Proteomes" id="UP000190897"/>
    </source>
</evidence>
<dbReference type="EMBL" id="FUZA01000007">
    <property type="protein sequence ID" value="SKC14133.1"/>
    <property type="molecule type" value="Genomic_DNA"/>
</dbReference>
<accession>A0A1T5H095</accession>
<gene>
    <name evidence="1" type="ORF">SAMN05660293_04734</name>
</gene>
<evidence type="ECO:0000313" key="1">
    <source>
        <dbReference type="EMBL" id="SKC14133.1"/>
    </source>
</evidence>
<reference evidence="2" key="1">
    <citation type="submission" date="2017-02" db="EMBL/GenBank/DDBJ databases">
        <authorList>
            <person name="Varghese N."/>
            <person name="Submissions S."/>
        </authorList>
    </citation>
    <scope>NUCLEOTIDE SEQUENCE [LARGE SCALE GENOMIC DNA]</scope>
    <source>
        <strain evidence="2">DSM 22270</strain>
    </source>
</reference>
<organism evidence="1 2">
    <name type="scientific">Dyadobacter psychrophilus</name>
    <dbReference type="NCBI Taxonomy" id="651661"/>
    <lineage>
        <taxon>Bacteria</taxon>
        <taxon>Pseudomonadati</taxon>
        <taxon>Bacteroidota</taxon>
        <taxon>Cytophagia</taxon>
        <taxon>Cytophagales</taxon>
        <taxon>Spirosomataceae</taxon>
        <taxon>Dyadobacter</taxon>
    </lineage>
</organism>
<dbReference type="Proteomes" id="UP000190897">
    <property type="component" value="Unassembled WGS sequence"/>
</dbReference>
<keyword evidence="2" id="KW-1185">Reference proteome</keyword>
<protein>
    <submittedName>
        <fullName evidence="1">Uncharacterized protein</fullName>
    </submittedName>
</protein>
<proteinExistence type="predicted"/>
<sequence length="190" mass="20910">MNGLSSSTAHRFTCIIYLTVSLHAAYSFPQHPSKSFPIFATQTFLINKYGTVNSNQEKMVLERHTGASPEAWSMCSIADVCSDLSFIHLPKSISTMQTSNGESVDSNKNSVNPTINARHASNVGDSLTQSQAEFWYVVECQGCKELAHSLKMVHDLALYHSDVPCDTAEKSALFDVNLLLEGFQRMGAKV</sequence>